<organism evidence="2 3">
    <name type="scientific">Olpidium bornovanus</name>
    <dbReference type="NCBI Taxonomy" id="278681"/>
    <lineage>
        <taxon>Eukaryota</taxon>
        <taxon>Fungi</taxon>
        <taxon>Fungi incertae sedis</taxon>
        <taxon>Olpidiomycota</taxon>
        <taxon>Olpidiomycotina</taxon>
        <taxon>Olpidiomycetes</taxon>
        <taxon>Olpidiales</taxon>
        <taxon>Olpidiaceae</taxon>
        <taxon>Olpidium</taxon>
    </lineage>
</organism>
<evidence type="ECO:0000256" key="1">
    <source>
        <dbReference type="SAM" id="MobiDB-lite"/>
    </source>
</evidence>
<dbReference type="Proteomes" id="UP000673691">
    <property type="component" value="Unassembled WGS sequence"/>
</dbReference>
<protein>
    <submittedName>
        <fullName evidence="2">Uncharacterized protein</fullName>
    </submittedName>
</protein>
<feature type="compositionally biased region" description="Basic residues" evidence="1">
    <location>
        <begin position="12"/>
        <end position="24"/>
    </location>
</feature>
<dbReference type="AlphaFoldDB" id="A0A8H7ZTY3"/>
<accession>A0A8H7ZTY3</accession>
<comment type="caution">
    <text evidence="2">The sequence shown here is derived from an EMBL/GenBank/DDBJ whole genome shotgun (WGS) entry which is preliminary data.</text>
</comment>
<feature type="region of interest" description="Disordered" evidence="1">
    <location>
        <begin position="1"/>
        <end position="31"/>
    </location>
</feature>
<evidence type="ECO:0000313" key="2">
    <source>
        <dbReference type="EMBL" id="KAG5459150.1"/>
    </source>
</evidence>
<gene>
    <name evidence="2" type="ORF">BJ554DRAFT_484</name>
</gene>
<dbReference type="EMBL" id="JAEFCI010007291">
    <property type="protein sequence ID" value="KAG5459150.1"/>
    <property type="molecule type" value="Genomic_DNA"/>
</dbReference>
<feature type="compositionally biased region" description="Polar residues" evidence="1">
    <location>
        <begin position="1"/>
        <end position="11"/>
    </location>
</feature>
<evidence type="ECO:0000313" key="3">
    <source>
        <dbReference type="Proteomes" id="UP000673691"/>
    </source>
</evidence>
<name>A0A8H7ZTY3_9FUNG</name>
<keyword evidence="3" id="KW-1185">Reference proteome</keyword>
<sequence length="139" mass="15459">MIAPASSLSSLHRTHCAHGARGRSRQPLLPPPFVSSSLWQETMRRTAARRVAATSEKRSVWTTAPASPPLSLRRSAGTTTPASLFHLFAETKFIFGSDASRMKRFRQKPTVICQKPKALCQKPTAFLCTIYNIVTWFLS</sequence>
<proteinExistence type="predicted"/>
<reference evidence="2 3" key="1">
    <citation type="journal article" name="Sci. Rep.">
        <title>Genome-scale phylogenetic analyses confirm Olpidium as the closest living zoosporic fungus to the non-flagellated, terrestrial fungi.</title>
        <authorList>
            <person name="Chang Y."/>
            <person name="Rochon D."/>
            <person name="Sekimoto S."/>
            <person name="Wang Y."/>
            <person name="Chovatia M."/>
            <person name="Sandor L."/>
            <person name="Salamov A."/>
            <person name="Grigoriev I.V."/>
            <person name="Stajich J.E."/>
            <person name="Spatafora J.W."/>
        </authorList>
    </citation>
    <scope>NUCLEOTIDE SEQUENCE [LARGE SCALE GENOMIC DNA]</scope>
    <source>
        <strain evidence="2">S191</strain>
    </source>
</reference>